<dbReference type="InterPro" id="IPR011044">
    <property type="entry name" value="Quino_amine_DH_bsu"/>
</dbReference>
<comment type="caution">
    <text evidence="5">The sequence shown here is derived from an EMBL/GenBank/DDBJ whole genome shotgun (WGS) entry which is preliminary data.</text>
</comment>
<keyword evidence="1" id="KW-0812">Transmembrane</keyword>
<evidence type="ECO:0000313" key="5">
    <source>
        <dbReference type="EMBL" id="MBJ6121532.1"/>
    </source>
</evidence>
<evidence type="ECO:0000256" key="2">
    <source>
        <dbReference type="SAM" id="SignalP"/>
    </source>
</evidence>
<feature type="signal peptide" evidence="2">
    <location>
        <begin position="1"/>
        <end position="20"/>
    </location>
</feature>
<sequence length="283" mass="29254">MVKTGMAALLALTAATSAQAATIFGVDELNNLVTIDSGNPAITTSSRAITGVTNSIQALDFRPLNNVLYGLGTDRVVYTINTATGVASAVSGVLNLTGTEFGFDFNPTIDRLRIVSNSNDNYVFNPNDGSLTTATPVFYTAGDANVGANPDVTALAYTSSTFGAAAASTQLYAIDTALDVLTRQANSAGTLNTVGSLGTNVGARTSFDIAGTDAFALNGRTLYNVNLTTGALSQVGLVDRSLFGIAIAAVPEPGTWALMLTGFGLTAFALRRRRAITTRVRFA</sequence>
<dbReference type="EMBL" id="JAELXS010000003">
    <property type="protein sequence ID" value="MBJ6121532.1"/>
    <property type="molecule type" value="Genomic_DNA"/>
</dbReference>
<dbReference type="Proteomes" id="UP000640426">
    <property type="component" value="Unassembled WGS sequence"/>
</dbReference>
<proteinExistence type="predicted"/>
<dbReference type="SUPFAM" id="SSF50969">
    <property type="entry name" value="YVTN repeat-like/Quinoprotein amine dehydrogenase"/>
    <property type="match status" value="1"/>
</dbReference>
<dbReference type="NCBIfam" id="NF035944">
    <property type="entry name" value="PEPxxWA-CTERM"/>
    <property type="match status" value="1"/>
</dbReference>
<reference evidence="6" key="1">
    <citation type="submission" date="2020-12" db="EMBL/GenBank/DDBJ databases">
        <title>Hymenobacter sp.</title>
        <authorList>
            <person name="Kim M.K."/>
        </authorList>
    </citation>
    <scope>NUCLEOTIDE SEQUENCE [LARGE SCALE GENOMIC DNA]</scope>
    <source>
        <strain evidence="6">BT553</strain>
    </source>
</reference>
<gene>
    <name evidence="5" type="ORF">JAO74_06980</name>
</gene>
<evidence type="ECO:0000259" key="4">
    <source>
        <dbReference type="Pfam" id="PF14339"/>
    </source>
</evidence>
<dbReference type="InterPro" id="IPR013424">
    <property type="entry name" value="Ice-binding_C"/>
</dbReference>
<keyword evidence="6" id="KW-1185">Reference proteome</keyword>
<evidence type="ECO:0000313" key="6">
    <source>
        <dbReference type="Proteomes" id="UP000640426"/>
    </source>
</evidence>
<feature type="domain" description="Ice-binding protein C-terminal" evidence="3">
    <location>
        <begin position="249"/>
        <end position="273"/>
    </location>
</feature>
<organism evidence="5 6">
    <name type="scientific">Sphingomonas mollis</name>
    <dbReference type="NCBI Taxonomy" id="2795726"/>
    <lineage>
        <taxon>Bacteria</taxon>
        <taxon>Pseudomonadati</taxon>
        <taxon>Pseudomonadota</taxon>
        <taxon>Alphaproteobacteria</taxon>
        <taxon>Sphingomonadales</taxon>
        <taxon>Sphingomonadaceae</taxon>
        <taxon>Sphingomonas</taxon>
    </lineage>
</organism>
<keyword evidence="1" id="KW-0472">Membrane</keyword>
<name>A0ABS0XNF2_9SPHN</name>
<dbReference type="Pfam" id="PF07589">
    <property type="entry name" value="PEP-CTERM"/>
    <property type="match status" value="1"/>
</dbReference>
<dbReference type="InterPro" id="IPR025507">
    <property type="entry name" value="DUF4394"/>
</dbReference>
<keyword evidence="1" id="KW-1133">Transmembrane helix</keyword>
<feature type="transmembrane region" description="Helical" evidence="1">
    <location>
        <begin position="254"/>
        <end position="271"/>
    </location>
</feature>
<dbReference type="Pfam" id="PF14339">
    <property type="entry name" value="DUF4394"/>
    <property type="match status" value="1"/>
</dbReference>
<keyword evidence="2" id="KW-0732">Signal</keyword>
<protein>
    <submittedName>
        <fullName evidence="5">DUF4394 domain-containing protein</fullName>
    </submittedName>
</protein>
<dbReference type="NCBIfam" id="TIGR02595">
    <property type="entry name" value="PEP_CTERM"/>
    <property type="match status" value="1"/>
</dbReference>
<feature type="chain" id="PRO_5045047769" evidence="2">
    <location>
        <begin position="21"/>
        <end position="283"/>
    </location>
</feature>
<evidence type="ECO:0000259" key="3">
    <source>
        <dbReference type="Pfam" id="PF07589"/>
    </source>
</evidence>
<dbReference type="RefSeq" id="WP_199036452.1">
    <property type="nucleotide sequence ID" value="NZ_JAELXS010000003.1"/>
</dbReference>
<evidence type="ECO:0000256" key="1">
    <source>
        <dbReference type="SAM" id="Phobius"/>
    </source>
</evidence>
<feature type="domain" description="DUF4394" evidence="4">
    <location>
        <begin position="31"/>
        <end position="246"/>
    </location>
</feature>
<accession>A0ABS0XNF2</accession>